<reference evidence="3 4" key="1">
    <citation type="journal article" date="2012" name="J. Bacteriol.">
        <title>Genome sequence of the pathogenic Herbaspirillum seropedicae strain Os34, isolated from rice roots.</title>
        <authorList>
            <person name="Ye W."/>
            <person name="Ye S."/>
            <person name="Liu J."/>
            <person name="Chang S."/>
            <person name="Chen M."/>
            <person name="Zhu B."/>
            <person name="Guo L."/>
            <person name="An Q."/>
        </authorList>
    </citation>
    <scope>NUCLEOTIDE SEQUENCE [LARGE SCALE GENOMIC DNA]</scope>
    <source>
        <strain evidence="3 4">Os34</strain>
    </source>
</reference>
<organism evidence="3 4">
    <name type="scientific">Herbaspirillum rubrisubalbicans Os34</name>
    <dbReference type="NCBI Taxonomy" id="1235827"/>
    <lineage>
        <taxon>Bacteria</taxon>
        <taxon>Pseudomonadati</taxon>
        <taxon>Pseudomonadota</taxon>
        <taxon>Betaproteobacteria</taxon>
        <taxon>Burkholderiales</taxon>
        <taxon>Oxalobacteraceae</taxon>
        <taxon>Herbaspirillum</taxon>
    </lineage>
</organism>
<dbReference type="InterPro" id="IPR027417">
    <property type="entry name" value="P-loop_NTPase"/>
</dbReference>
<protein>
    <recommendedName>
        <fullName evidence="2">NrS-1 polymerase-like helicase domain-containing protein</fullName>
    </recommendedName>
</protein>
<evidence type="ECO:0000259" key="2">
    <source>
        <dbReference type="Pfam" id="PF19263"/>
    </source>
</evidence>
<accession>A0A6M3ZV22</accession>
<feature type="compositionally biased region" description="Low complexity" evidence="1">
    <location>
        <begin position="434"/>
        <end position="443"/>
    </location>
</feature>
<name>A0A6M3ZV22_9BURK</name>
<evidence type="ECO:0000256" key="1">
    <source>
        <dbReference type="SAM" id="MobiDB-lite"/>
    </source>
</evidence>
<feature type="compositionally biased region" description="Gly residues" evidence="1">
    <location>
        <begin position="444"/>
        <end position="455"/>
    </location>
</feature>
<dbReference type="InterPro" id="IPR045455">
    <property type="entry name" value="NrS-1_pol-like_helicase"/>
</dbReference>
<dbReference type="Gene3D" id="3.40.50.300">
    <property type="entry name" value="P-loop containing nucleotide triphosphate hydrolases"/>
    <property type="match status" value="1"/>
</dbReference>
<feature type="domain" description="NrS-1 polymerase-like helicase" evidence="2">
    <location>
        <begin position="600"/>
        <end position="709"/>
    </location>
</feature>
<dbReference type="RefSeq" id="WP_017454762.1">
    <property type="nucleotide sequence ID" value="NZ_CP008956.1"/>
</dbReference>
<dbReference type="EMBL" id="CP008956">
    <property type="protein sequence ID" value="QJQ02123.1"/>
    <property type="molecule type" value="Genomic_DNA"/>
</dbReference>
<proteinExistence type="predicted"/>
<feature type="compositionally biased region" description="Basic and acidic residues" evidence="1">
    <location>
        <begin position="424"/>
        <end position="433"/>
    </location>
</feature>
<evidence type="ECO:0000313" key="3">
    <source>
        <dbReference type="EMBL" id="QJQ02123.1"/>
    </source>
</evidence>
<sequence length="898" mass="101039">MNFEAEVIALMREHQLPELPVGHPIFNSKKILRFGPKKKGWYSLRKFTLKSGKEVVAGYFGINRGSNHNTVPVRIESEKFSAQDVAEYAERQRAFEEKAAADRANAARLASNRAKGQWAAASEEGAGTHPYLVRKGVVAEGLRVDGEGQLLIPMRHYSLEGARLVGLQKISPAGEKRYNKGLDKIGAGFLLGNAIDASIIATGEGYATCQSARMGAALCETYSHDLPVMVAFDAGNIIHIARKLRADFPKAHLLFLADDDFQLELRYEERLREDFGIDPVPAIDGEWRKVKTARGDLAEICAEYRFDRQAVAFLHVEIRCGRVLKEIRFENAGLAACHAAAFEVGNASVVKPLFRDRVGEKLTDFNDLHQAEGLEAVSQQICAAIVEAIAPEVPTPGAVAPGPRLSLVPRSPEERNRSWASAPEDQKQGKSKDGSAPGKSGAASGTGGGRGGGGKGKSKGDGDEPDPEYLEKWRYLVDNFVLLYGTSTAWDRVSKMQIEITALRLAYGNDVVKGWLNTKRRQMINIKNLVFDPTETVDEVTHVNMYDGFDVVPKKGRCEKILELLKHLCNNDEVMFAWVLKWIAYPLQHPGAKMATAIIMHGDEGSGKNLFWEKVVRQIYGQYSWVIGDAELESPFNEWASRKLFLVCDEVVTRNELKQLKGRMKKMISGDELPINPKNLSVRYEANHMNFVFLSNELQPLALDKTDRRYLVLWTPPKREKEFYADVGRELDDGGMEAFFHYLKYEVDLEGFTPHTEPIMNQAKQNLISLGLSPSERFYREWEDQALPVPFMTCSSQQLYSAFQRWCTLNGERYTPTKTRFGSEVKRIAGSALRDQVVKYEFGEAYKQRTVYLLGEPKEDQSLQDYVKNACDMFEKDLRRYRHVYDQPEELTVNPSHS</sequence>
<dbReference type="Proteomes" id="UP000501648">
    <property type="component" value="Chromosome"/>
</dbReference>
<evidence type="ECO:0000313" key="4">
    <source>
        <dbReference type="Proteomes" id="UP000501648"/>
    </source>
</evidence>
<dbReference type="AlphaFoldDB" id="A0A6M3ZV22"/>
<feature type="region of interest" description="Disordered" evidence="1">
    <location>
        <begin position="395"/>
        <end position="465"/>
    </location>
</feature>
<dbReference type="Pfam" id="PF19263">
    <property type="entry name" value="DUF5906"/>
    <property type="match status" value="1"/>
</dbReference>
<gene>
    <name evidence="3" type="ORF">C798_18360</name>
</gene>